<dbReference type="PANTHER" id="PTHR11254:SF438">
    <property type="entry name" value="E3 UBIQUITIN-PROTEIN LIGASE PUB2"/>
    <property type="match status" value="1"/>
</dbReference>
<dbReference type="GO" id="GO:0005737">
    <property type="term" value="C:cytoplasm"/>
    <property type="evidence" value="ECO:0000318"/>
    <property type="project" value="GO_Central"/>
</dbReference>
<keyword evidence="14" id="KW-1185">Reference proteome</keyword>
<dbReference type="GO" id="GO:0006511">
    <property type="term" value="P:ubiquitin-dependent protein catabolic process"/>
    <property type="evidence" value="ECO:0000318"/>
    <property type="project" value="GO_Central"/>
</dbReference>
<dbReference type="SMART" id="SM00456">
    <property type="entry name" value="WW"/>
    <property type="match status" value="1"/>
</dbReference>
<dbReference type="PANTHER" id="PTHR11254">
    <property type="entry name" value="HECT DOMAIN UBIQUITIN-PROTEIN LIGASE"/>
    <property type="match status" value="1"/>
</dbReference>
<dbReference type="CDD" id="cd00201">
    <property type="entry name" value="WW"/>
    <property type="match status" value="1"/>
</dbReference>
<evidence type="ECO:0000256" key="7">
    <source>
        <dbReference type="PIRSR" id="PIRSR001569-1"/>
    </source>
</evidence>
<keyword evidence="6 8" id="KW-0833">Ubl conjugation pathway</keyword>
<dbReference type="RefSeq" id="XP_002172610.1">
    <property type="nucleotide sequence ID" value="XM_002172574.2"/>
</dbReference>
<dbReference type="InterPro" id="IPR000008">
    <property type="entry name" value="C2_dom"/>
</dbReference>
<dbReference type="CDD" id="cd08382">
    <property type="entry name" value="C2_Smurf-like"/>
    <property type="match status" value="1"/>
</dbReference>
<dbReference type="InterPro" id="IPR050409">
    <property type="entry name" value="E3_ubiq-protein_ligase"/>
</dbReference>
<dbReference type="FunFam" id="3.30.2160.10:FF:000001">
    <property type="entry name" value="E3 ubiquitin-protein ligase NEDD4-like"/>
    <property type="match status" value="1"/>
</dbReference>
<dbReference type="OMA" id="AIFHRRY"/>
<evidence type="ECO:0000256" key="6">
    <source>
        <dbReference type="ARBA" id="ARBA00022786"/>
    </source>
</evidence>
<evidence type="ECO:0000313" key="12">
    <source>
        <dbReference type="EMBL" id="EEB06317.1"/>
    </source>
</evidence>
<dbReference type="CDD" id="cd00078">
    <property type="entry name" value="HECTc"/>
    <property type="match status" value="1"/>
</dbReference>
<feature type="domain" description="HECT" evidence="11">
    <location>
        <begin position="330"/>
        <end position="663"/>
    </location>
</feature>
<sequence>MENIRFELQLTISHLEGVWRRNVFRVRRPFVSFSIDGGQVQSTHDVSGRLIYRWDEQFTVILHPKSVIVFQLFDKLKTNNATDGFLGIGAIPINNVIPAQSSILEATTKIPIHDSNGYFYGKLVCHFESKHFSPQQLAAGDIAISTSPDINLSVWEPRVDEYGKLYYYNRNHLSQQQLVSKNHVPCQLSSSSSSVPDEQTKHESRCSKIFARIKLDKATVAHLSQNPVLAHSIFDELALNKGPLPKGWEMRLTDDFHVYFVDHETKTTTWEDPREQCSIPSSSSKLQLLRRKQAYLYQELAKQVKEGQCHIKVERKNILHNAFDIILRLPPEDLKMKLLIRFKGEDGLDYGGVSREFFYLLSHQMFDPSTCLFEYSNAGDYSLRISIHSCINEEHLSWFRFIGRVIGLAIFHRRYLDVCFVRTLYKTLLGQSPEFEDLQYVDKDLYHSLSWIRDNHVDETLCLTFSTTVDHFGEAVIYDFKPNGRNISVTEENKHEFLKLASEWHMYKNTEEQFQSLKRGLNEIISDKDLRIFDVDELGVLIGGTSTIDVEDWKRYTDYRSYSESDLTIKLFWRLVSEWPEEKRARLLQFTTGTSRIPLNGFKDIHGSDGPRKFVIEKVGTVDQLPHAHTCFNRLDLPPYQTKQQLDRKLTLAIEETAGFGTK</sequence>
<dbReference type="InterPro" id="IPR000569">
    <property type="entry name" value="HECT_dom"/>
</dbReference>
<protein>
    <recommendedName>
        <fullName evidence="3">HECT-type E3 ubiquitin transferase</fullName>
        <ecNumber evidence="3">2.3.2.26</ecNumber>
    </recommendedName>
</protein>
<dbReference type="SUPFAM" id="SSF56204">
    <property type="entry name" value="Hect, E3 ligase catalytic domain"/>
    <property type="match status" value="1"/>
</dbReference>
<dbReference type="PROSITE" id="PS01159">
    <property type="entry name" value="WW_DOMAIN_1"/>
    <property type="match status" value="1"/>
</dbReference>
<evidence type="ECO:0000256" key="8">
    <source>
        <dbReference type="PROSITE-ProRule" id="PRU00104"/>
    </source>
</evidence>
<feature type="domain" description="C2" evidence="9">
    <location>
        <begin position="1"/>
        <end position="106"/>
    </location>
</feature>
<keyword evidence="4" id="KW-0808">Transferase</keyword>
<evidence type="ECO:0000256" key="1">
    <source>
        <dbReference type="ARBA" id="ARBA00000885"/>
    </source>
</evidence>
<dbReference type="GeneID" id="7048109"/>
<dbReference type="Gene3D" id="3.30.2160.10">
    <property type="entry name" value="Hect, E3 ligase catalytic domain"/>
    <property type="match status" value="1"/>
</dbReference>
<evidence type="ECO:0000259" key="9">
    <source>
        <dbReference type="PROSITE" id="PS50004"/>
    </source>
</evidence>
<dbReference type="EC" id="2.3.2.26" evidence="3"/>
<evidence type="ECO:0000313" key="13">
    <source>
        <dbReference type="JaponicusDB" id="SJAG_01360"/>
    </source>
</evidence>
<reference evidence="12 14" key="1">
    <citation type="journal article" date="2011" name="Science">
        <title>Comparative functional genomics of the fission yeasts.</title>
        <authorList>
            <person name="Rhind N."/>
            <person name="Chen Z."/>
            <person name="Yassour M."/>
            <person name="Thompson D.A."/>
            <person name="Haas B.J."/>
            <person name="Habib N."/>
            <person name="Wapinski I."/>
            <person name="Roy S."/>
            <person name="Lin M.F."/>
            <person name="Heiman D.I."/>
            <person name="Young S.K."/>
            <person name="Furuya K."/>
            <person name="Guo Y."/>
            <person name="Pidoux A."/>
            <person name="Chen H.M."/>
            <person name="Robbertse B."/>
            <person name="Goldberg J.M."/>
            <person name="Aoki K."/>
            <person name="Bayne E.H."/>
            <person name="Berlin A.M."/>
            <person name="Desjardins C.A."/>
            <person name="Dobbs E."/>
            <person name="Dukaj L."/>
            <person name="Fan L."/>
            <person name="FitzGerald M.G."/>
            <person name="French C."/>
            <person name="Gujja S."/>
            <person name="Hansen K."/>
            <person name="Keifenheim D."/>
            <person name="Levin J.Z."/>
            <person name="Mosher R.A."/>
            <person name="Mueller C.A."/>
            <person name="Pfiffner J."/>
            <person name="Priest M."/>
            <person name="Russ C."/>
            <person name="Smialowska A."/>
            <person name="Swoboda P."/>
            <person name="Sykes S.M."/>
            <person name="Vaughn M."/>
            <person name="Vengrova S."/>
            <person name="Yoder R."/>
            <person name="Zeng Q."/>
            <person name="Allshire R."/>
            <person name="Baulcombe D."/>
            <person name="Birren B.W."/>
            <person name="Brown W."/>
            <person name="Ekwall K."/>
            <person name="Kellis M."/>
            <person name="Leatherwood J."/>
            <person name="Levin H."/>
            <person name="Margalit H."/>
            <person name="Martienssen R."/>
            <person name="Nieduszynski C.A."/>
            <person name="Spatafora J.W."/>
            <person name="Friedman N."/>
            <person name="Dalgaard J.Z."/>
            <person name="Baumann P."/>
            <person name="Niki H."/>
            <person name="Regev A."/>
            <person name="Nusbaum C."/>
        </authorList>
    </citation>
    <scope>NUCLEOTIDE SEQUENCE [LARGE SCALE GENOMIC DNA]</scope>
    <source>
        <strain evidence="14">yFS275 / FY16936</strain>
    </source>
</reference>
<comment type="catalytic activity">
    <reaction evidence="1">
        <text>S-ubiquitinyl-[E2 ubiquitin-conjugating enzyme]-L-cysteine + [acceptor protein]-L-lysine = [E2 ubiquitin-conjugating enzyme]-L-cysteine + N(6)-ubiquitinyl-[acceptor protein]-L-lysine.</text>
        <dbReference type="EC" id="2.3.2.26"/>
    </reaction>
</comment>
<dbReference type="SUPFAM" id="SSF49562">
    <property type="entry name" value="C2 domain (Calcium/lipid-binding domain, CaLB)"/>
    <property type="match status" value="1"/>
</dbReference>
<dbReference type="FunFam" id="3.30.2410.10:FF:000001">
    <property type="entry name" value="E3 ubiquitin-protein ligase NEDD4-like"/>
    <property type="match status" value="1"/>
</dbReference>
<dbReference type="Gene3D" id="3.90.1750.10">
    <property type="entry name" value="Hect, E3 ligase catalytic domains"/>
    <property type="match status" value="1"/>
</dbReference>
<dbReference type="Gene3D" id="3.30.2410.10">
    <property type="entry name" value="Hect, E3 ligase catalytic domain"/>
    <property type="match status" value="1"/>
</dbReference>
<proteinExistence type="predicted"/>
<evidence type="ECO:0000259" key="10">
    <source>
        <dbReference type="PROSITE" id="PS50020"/>
    </source>
</evidence>
<dbReference type="InterPro" id="IPR036020">
    <property type="entry name" value="WW_dom_sf"/>
</dbReference>
<gene>
    <name evidence="13" type="primary">pub2</name>
    <name evidence="12" type="ORF">SJAG_01360</name>
</gene>
<dbReference type="GO" id="GO:0120113">
    <property type="term" value="P:cytoplasm to vacuole targeting by the NVT pathway"/>
    <property type="evidence" value="ECO:0007669"/>
    <property type="project" value="UniProtKB-ARBA"/>
</dbReference>
<dbReference type="GO" id="GO:0016874">
    <property type="term" value="F:ligase activity"/>
    <property type="evidence" value="ECO:0007669"/>
    <property type="project" value="UniProtKB-KW"/>
</dbReference>
<dbReference type="PROSITE" id="PS50020">
    <property type="entry name" value="WW_DOMAIN_2"/>
    <property type="match status" value="1"/>
</dbReference>
<dbReference type="InterPro" id="IPR001202">
    <property type="entry name" value="WW_dom"/>
</dbReference>
<keyword evidence="5" id="KW-0677">Repeat</keyword>
<dbReference type="SUPFAM" id="SSF51045">
    <property type="entry name" value="WW domain"/>
    <property type="match status" value="1"/>
</dbReference>
<evidence type="ECO:0000259" key="11">
    <source>
        <dbReference type="PROSITE" id="PS50237"/>
    </source>
</evidence>
<name>B6K0G7_SCHJY</name>
<dbReference type="InterPro" id="IPR024928">
    <property type="entry name" value="E3_ub_ligase_SMURF1"/>
</dbReference>
<organism evidence="12 14">
    <name type="scientific">Schizosaccharomyces japonicus (strain yFS275 / FY16936)</name>
    <name type="common">Fission yeast</name>
    <dbReference type="NCBI Taxonomy" id="402676"/>
    <lineage>
        <taxon>Eukaryota</taxon>
        <taxon>Fungi</taxon>
        <taxon>Dikarya</taxon>
        <taxon>Ascomycota</taxon>
        <taxon>Taphrinomycotina</taxon>
        <taxon>Schizosaccharomycetes</taxon>
        <taxon>Schizosaccharomycetales</taxon>
        <taxon>Schizosaccharomycetaceae</taxon>
        <taxon>Schizosaccharomyces</taxon>
    </lineage>
</organism>
<comment type="pathway">
    <text evidence="2">Protein modification; protein ubiquitination.</text>
</comment>
<dbReference type="EMBL" id="KE651168">
    <property type="protein sequence ID" value="EEB06317.1"/>
    <property type="molecule type" value="Genomic_DNA"/>
</dbReference>
<dbReference type="STRING" id="402676.B6K0G7"/>
<dbReference type="GO" id="GO:0016567">
    <property type="term" value="P:protein ubiquitination"/>
    <property type="evidence" value="ECO:0007669"/>
    <property type="project" value="UniProtKB-UniPathway"/>
</dbReference>
<dbReference type="Proteomes" id="UP000001744">
    <property type="component" value="Unassembled WGS sequence"/>
</dbReference>
<dbReference type="FunFam" id="3.90.1750.10:FF:000079">
    <property type="entry name" value="E3 ubiquitin-protein ligase"/>
    <property type="match status" value="1"/>
</dbReference>
<evidence type="ECO:0000256" key="5">
    <source>
        <dbReference type="ARBA" id="ARBA00022737"/>
    </source>
</evidence>
<dbReference type="GO" id="GO:0061630">
    <property type="term" value="F:ubiquitin protein ligase activity"/>
    <property type="evidence" value="ECO:0000318"/>
    <property type="project" value="GO_Central"/>
</dbReference>
<dbReference type="Gene3D" id="2.60.40.150">
    <property type="entry name" value="C2 domain"/>
    <property type="match status" value="1"/>
</dbReference>
<dbReference type="Pfam" id="PF00397">
    <property type="entry name" value="WW"/>
    <property type="match status" value="1"/>
</dbReference>
<evidence type="ECO:0000313" key="14">
    <source>
        <dbReference type="Proteomes" id="UP000001744"/>
    </source>
</evidence>
<accession>B6K0G7</accession>
<feature type="active site" description="Glycyl thioester intermediate" evidence="7 8">
    <location>
        <position position="631"/>
    </location>
</feature>
<dbReference type="VEuPathDB" id="FungiDB:SJAG_01360"/>
<dbReference type="SMART" id="SM00119">
    <property type="entry name" value="HECTc"/>
    <property type="match status" value="1"/>
</dbReference>
<dbReference type="eggNOG" id="KOG0940">
    <property type="taxonomic scope" value="Eukaryota"/>
</dbReference>
<dbReference type="AlphaFoldDB" id="B6K0G7"/>
<dbReference type="InterPro" id="IPR035983">
    <property type="entry name" value="Hect_E3_ubiquitin_ligase"/>
</dbReference>
<evidence type="ECO:0000256" key="3">
    <source>
        <dbReference type="ARBA" id="ARBA00012485"/>
    </source>
</evidence>
<dbReference type="Pfam" id="PF00632">
    <property type="entry name" value="HECT"/>
    <property type="match status" value="1"/>
</dbReference>
<dbReference type="OrthoDB" id="8068875at2759"/>
<dbReference type="PIRSF" id="PIRSF001569">
    <property type="entry name" value="E3_ub_ligase_SMURF1"/>
    <property type="match status" value="1"/>
</dbReference>
<keyword evidence="12" id="KW-0436">Ligase</keyword>
<evidence type="ECO:0000256" key="4">
    <source>
        <dbReference type="ARBA" id="ARBA00022679"/>
    </source>
</evidence>
<dbReference type="HOGENOM" id="CLU_002173_0_2_1"/>
<dbReference type="JaponicusDB" id="SJAG_01360">
    <property type="gene designation" value="pub2"/>
</dbReference>
<dbReference type="PROSITE" id="PS50004">
    <property type="entry name" value="C2"/>
    <property type="match status" value="1"/>
</dbReference>
<evidence type="ECO:0000256" key="2">
    <source>
        <dbReference type="ARBA" id="ARBA00004906"/>
    </source>
</evidence>
<dbReference type="PROSITE" id="PS50237">
    <property type="entry name" value="HECT"/>
    <property type="match status" value="1"/>
</dbReference>
<feature type="domain" description="WW" evidence="10">
    <location>
        <begin position="242"/>
        <end position="275"/>
    </location>
</feature>
<dbReference type="UniPathway" id="UPA00143"/>
<dbReference type="InterPro" id="IPR035892">
    <property type="entry name" value="C2_domain_sf"/>
</dbReference>